<evidence type="ECO:0000256" key="10">
    <source>
        <dbReference type="ARBA" id="ARBA00022989"/>
    </source>
</evidence>
<evidence type="ECO:0000256" key="1">
    <source>
        <dbReference type="ARBA" id="ARBA00004127"/>
    </source>
</evidence>
<evidence type="ECO:0000313" key="18">
    <source>
        <dbReference type="Proteomes" id="UP000716291"/>
    </source>
</evidence>
<feature type="compositionally biased region" description="Basic and acidic residues" evidence="15">
    <location>
        <begin position="798"/>
        <end position="810"/>
    </location>
</feature>
<evidence type="ECO:0000256" key="5">
    <source>
        <dbReference type="ARBA" id="ARBA00022490"/>
    </source>
</evidence>
<dbReference type="Gene3D" id="3.40.50.300">
    <property type="entry name" value="P-loop containing nucleotide triphosphate hydrolases"/>
    <property type="match status" value="1"/>
</dbReference>
<dbReference type="AlphaFoldDB" id="A0A9P6XEH6"/>
<protein>
    <recommendedName>
        <fullName evidence="19">Dynein light intermediate chain</fullName>
    </recommendedName>
</protein>
<dbReference type="GO" id="GO:0000226">
    <property type="term" value="P:microtubule cytoskeleton organization"/>
    <property type="evidence" value="ECO:0007669"/>
    <property type="project" value="TreeGrafter"/>
</dbReference>
<feature type="region of interest" description="Disordered" evidence="15">
    <location>
        <begin position="416"/>
        <end position="437"/>
    </location>
</feature>
<keyword evidence="10 16" id="KW-1133">Transmembrane helix</keyword>
<evidence type="ECO:0008006" key="19">
    <source>
        <dbReference type="Google" id="ProtNLM"/>
    </source>
</evidence>
<dbReference type="InterPro" id="IPR022780">
    <property type="entry name" value="Dynein_light_int_chain"/>
</dbReference>
<dbReference type="PANTHER" id="PTHR12688">
    <property type="entry name" value="DYNEIN LIGHT INTERMEDIATE CHAIN"/>
    <property type="match status" value="1"/>
</dbReference>
<evidence type="ECO:0000256" key="12">
    <source>
        <dbReference type="ARBA" id="ARBA00023136"/>
    </source>
</evidence>
<evidence type="ECO:0000256" key="15">
    <source>
        <dbReference type="SAM" id="MobiDB-lite"/>
    </source>
</evidence>
<keyword evidence="12 16" id="KW-0472">Membrane</keyword>
<dbReference type="GO" id="GO:0005874">
    <property type="term" value="C:microtubule"/>
    <property type="evidence" value="ECO:0007669"/>
    <property type="project" value="UniProtKB-KW"/>
</dbReference>
<keyword evidence="11" id="KW-0243">Dynein</keyword>
<feature type="transmembrane region" description="Helical" evidence="16">
    <location>
        <begin position="113"/>
        <end position="131"/>
    </location>
</feature>
<dbReference type="GO" id="GO:0045504">
    <property type="term" value="F:dynein heavy chain binding"/>
    <property type="evidence" value="ECO:0007669"/>
    <property type="project" value="TreeGrafter"/>
</dbReference>
<feature type="compositionally biased region" description="Basic and acidic residues" evidence="15">
    <location>
        <begin position="678"/>
        <end position="692"/>
    </location>
</feature>
<feature type="region of interest" description="Disordered" evidence="15">
    <location>
        <begin position="678"/>
        <end position="749"/>
    </location>
</feature>
<keyword evidence="6 16" id="KW-0812">Transmembrane</keyword>
<keyword evidence="8" id="KW-0547">Nucleotide-binding</keyword>
<dbReference type="InterPro" id="IPR006838">
    <property type="entry name" value="ADTRP_AIG1"/>
</dbReference>
<dbReference type="GO" id="GO:0016020">
    <property type="term" value="C:membrane"/>
    <property type="evidence" value="ECO:0007669"/>
    <property type="project" value="InterPro"/>
</dbReference>
<organism evidence="17 18">
    <name type="scientific">Rhizopus oryzae</name>
    <name type="common">Mucormycosis agent</name>
    <name type="synonym">Rhizopus arrhizus var. delemar</name>
    <dbReference type="NCBI Taxonomy" id="64495"/>
    <lineage>
        <taxon>Eukaryota</taxon>
        <taxon>Fungi</taxon>
        <taxon>Fungi incertae sedis</taxon>
        <taxon>Mucoromycota</taxon>
        <taxon>Mucoromycotina</taxon>
        <taxon>Mucoromycetes</taxon>
        <taxon>Mucorales</taxon>
        <taxon>Mucorineae</taxon>
        <taxon>Rhizopodaceae</taxon>
        <taxon>Rhizopus</taxon>
    </lineage>
</organism>
<dbReference type="Proteomes" id="UP000716291">
    <property type="component" value="Unassembled WGS sequence"/>
</dbReference>
<keyword evidence="4" id="KW-0813">Transport</keyword>
<evidence type="ECO:0000313" key="17">
    <source>
        <dbReference type="EMBL" id="KAG1312028.1"/>
    </source>
</evidence>
<dbReference type="GO" id="GO:0035974">
    <property type="term" value="C:meiotic spindle pole body"/>
    <property type="evidence" value="ECO:0007669"/>
    <property type="project" value="TreeGrafter"/>
</dbReference>
<keyword evidence="14" id="KW-0206">Cytoskeleton</keyword>
<evidence type="ECO:0000256" key="2">
    <source>
        <dbReference type="ARBA" id="ARBA00004245"/>
    </source>
</evidence>
<comment type="similarity">
    <text evidence="3">Belongs to the dynein light intermediate chain family.</text>
</comment>
<evidence type="ECO:0000256" key="7">
    <source>
        <dbReference type="ARBA" id="ARBA00022701"/>
    </source>
</evidence>
<proteinExistence type="inferred from homology"/>
<sequence>MSSKEKRLILNAVGLYSNIYALKNINSPLFQNPYAVGFGGQYQYLTIIGLVTATIAFGLKLLRYVMPNFSALIYTIVTNIATPLEGLISVLYWSMILIDPRLLIPDELPRIPLILDFTLHLFPAVFLWIDFLMFDIEFVRSKAHIILIAVFTLCYFVWSWYCQSVNGYWPYPFLGEFTFWMRAGFFVSSGMLCWGISPNNIQQQGTAEKEEIWSTILSNVASSRMVPTKRILVLGDSASGKSTLIHFLKNDPGPQAIQADSDDVPSTSFGVNNNYVPLPVENLDDDTTSTLALGYNVIDVQDEENEAVARLGVYQLGLSAAEYLPLLKFALGTDTLADSSVVIVLDWTRPWTFLESLQRWIHVLQHRIDEICKDGTVGESWSKGKTIVDELREKVEHYLQTYTEPAAANPINMTASTSTGSVPSTPSTATNTNFPNTTATSLVTTTTSADQVTLPLSQGTLTNNLGIPIIIVCCKSDAMDMLDQTMDYKDEHFDFIQQMLRCVCMKYGAALFYTSTRQPYTFHNLRQYLLHRLLTTSTKAYPFNMKAQVIERDVALVPSGWDSWGKLRVLREGFDCEAVNDGWDTDMDAVTDRQQPGAHGSRGIYEEVISDPSLKDQPLNTIPPPVTCEEEQAFLDRHYETLKHVSDIPIRKGTGATTRPGVVGPIGISSTDIEFVRPEGSKLRDSGMDKSVKLSTSTSSSTSAAGSGTNMGLPSVTTTSSASPSTAASSLPPIDTGNGTGQPGGPSHEVLANFFQSLLSKKASSGGSSPTSILGTRDSETVTSSTTAATSSRRPTISRKDVHKELDRMRQFVNKP</sequence>
<feature type="compositionally biased region" description="Low complexity" evidence="15">
    <location>
        <begin position="781"/>
        <end position="795"/>
    </location>
</feature>
<feature type="compositionally biased region" description="Low complexity" evidence="15">
    <location>
        <begin position="695"/>
        <end position="733"/>
    </location>
</feature>
<evidence type="ECO:0000256" key="16">
    <source>
        <dbReference type="SAM" id="Phobius"/>
    </source>
</evidence>
<dbReference type="GO" id="GO:0012505">
    <property type="term" value="C:endomembrane system"/>
    <property type="evidence" value="ECO:0007669"/>
    <property type="project" value="UniProtKB-SubCell"/>
</dbReference>
<evidence type="ECO:0000256" key="9">
    <source>
        <dbReference type="ARBA" id="ARBA00022840"/>
    </source>
</evidence>
<feature type="region of interest" description="Disordered" evidence="15">
    <location>
        <begin position="761"/>
        <end position="816"/>
    </location>
</feature>
<evidence type="ECO:0000256" key="14">
    <source>
        <dbReference type="ARBA" id="ARBA00023212"/>
    </source>
</evidence>
<feature type="transmembrane region" description="Helical" evidence="16">
    <location>
        <begin position="143"/>
        <end position="161"/>
    </location>
</feature>
<keyword evidence="7" id="KW-0493">Microtubule</keyword>
<keyword evidence="18" id="KW-1185">Reference proteome</keyword>
<dbReference type="InterPro" id="IPR008467">
    <property type="entry name" value="Dynein1_light_intermed_chain"/>
</dbReference>
<dbReference type="GO" id="GO:0005524">
    <property type="term" value="F:ATP binding"/>
    <property type="evidence" value="ECO:0007669"/>
    <property type="project" value="UniProtKB-KW"/>
</dbReference>
<dbReference type="GO" id="GO:0005868">
    <property type="term" value="C:cytoplasmic dynein complex"/>
    <property type="evidence" value="ECO:0007669"/>
    <property type="project" value="InterPro"/>
</dbReference>
<feature type="transmembrane region" description="Helical" evidence="16">
    <location>
        <begin position="71"/>
        <end position="93"/>
    </location>
</feature>
<dbReference type="EMBL" id="JAANQT010000325">
    <property type="protein sequence ID" value="KAG1312028.1"/>
    <property type="molecule type" value="Genomic_DNA"/>
</dbReference>
<dbReference type="InterPro" id="IPR027417">
    <property type="entry name" value="P-loop_NTPase"/>
</dbReference>
<evidence type="ECO:0000256" key="3">
    <source>
        <dbReference type="ARBA" id="ARBA00006831"/>
    </source>
</evidence>
<keyword evidence="5" id="KW-0963">Cytoplasm</keyword>
<reference evidence="17" key="1">
    <citation type="journal article" date="2020" name="Microb. Genom.">
        <title>Genetic diversity of clinical and environmental Mucorales isolates obtained from an investigation of mucormycosis cases among solid organ transplant recipients.</title>
        <authorList>
            <person name="Nguyen M.H."/>
            <person name="Kaul D."/>
            <person name="Muto C."/>
            <person name="Cheng S.J."/>
            <person name="Richter R.A."/>
            <person name="Bruno V.M."/>
            <person name="Liu G."/>
            <person name="Beyhan S."/>
            <person name="Sundermann A.J."/>
            <person name="Mounaud S."/>
            <person name="Pasculle A.W."/>
            <person name="Nierman W.C."/>
            <person name="Driscoll E."/>
            <person name="Cumbie R."/>
            <person name="Clancy C.J."/>
            <person name="Dupont C.L."/>
        </authorList>
    </citation>
    <scope>NUCLEOTIDE SEQUENCE</scope>
    <source>
        <strain evidence="17">GL11</strain>
    </source>
</reference>
<gene>
    <name evidence="17" type="ORF">G6F64_003353</name>
</gene>
<dbReference type="Pfam" id="PF05783">
    <property type="entry name" value="DLIC"/>
    <property type="match status" value="4"/>
</dbReference>
<keyword evidence="13" id="KW-0505">Motor protein</keyword>
<evidence type="ECO:0000256" key="4">
    <source>
        <dbReference type="ARBA" id="ARBA00022448"/>
    </source>
</evidence>
<dbReference type="SUPFAM" id="SSF52540">
    <property type="entry name" value="P-loop containing nucleoside triphosphate hydrolases"/>
    <property type="match status" value="1"/>
</dbReference>
<keyword evidence="9" id="KW-0067">ATP-binding</keyword>
<evidence type="ECO:0000256" key="8">
    <source>
        <dbReference type="ARBA" id="ARBA00022741"/>
    </source>
</evidence>
<comment type="caution">
    <text evidence="17">The sequence shown here is derived from an EMBL/GenBank/DDBJ whole genome shotgun (WGS) entry which is preliminary data.</text>
</comment>
<dbReference type="PANTHER" id="PTHR12688:SF0">
    <property type="entry name" value="DYNEIN LIGHT INTERMEDIATE CHAIN"/>
    <property type="match status" value="1"/>
</dbReference>
<evidence type="ECO:0000256" key="6">
    <source>
        <dbReference type="ARBA" id="ARBA00022692"/>
    </source>
</evidence>
<name>A0A9P6XEH6_RHIOR</name>
<feature type="transmembrane region" description="Helical" evidence="16">
    <location>
        <begin position="41"/>
        <end position="59"/>
    </location>
</feature>
<accession>A0A9P6XEH6</accession>
<evidence type="ECO:0000256" key="11">
    <source>
        <dbReference type="ARBA" id="ARBA00023017"/>
    </source>
</evidence>
<comment type="subcellular location">
    <subcellularLocation>
        <location evidence="2">Cytoplasm</location>
        <location evidence="2">Cytoskeleton</location>
    </subcellularLocation>
    <subcellularLocation>
        <location evidence="1">Endomembrane system</location>
        <topology evidence="1">Multi-pass membrane protein</topology>
    </subcellularLocation>
</comment>
<evidence type="ECO:0000256" key="13">
    <source>
        <dbReference type="ARBA" id="ARBA00023175"/>
    </source>
</evidence>
<dbReference type="Pfam" id="PF04750">
    <property type="entry name" value="Far-17a_AIG1"/>
    <property type="match status" value="1"/>
</dbReference>
<dbReference type="GO" id="GO:0007018">
    <property type="term" value="P:microtubule-based movement"/>
    <property type="evidence" value="ECO:0007669"/>
    <property type="project" value="InterPro"/>
</dbReference>